<dbReference type="PANTHER" id="PTHR21708:SF26">
    <property type="entry name" value="2-DEHYDROPANTOATE 2-REDUCTASE"/>
    <property type="match status" value="1"/>
</dbReference>
<dbReference type="Pfam" id="PF08546">
    <property type="entry name" value="ApbA_C"/>
    <property type="match status" value="1"/>
</dbReference>
<keyword evidence="6 10" id="KW-0521">NADP</keyword>
<dbReference type="SUPFAM" id="SSF48179">
    <property type="entry name" value="6-phosphogluconate dehydrogenase C-terminal domain-like"/>
    <property type="match status" value="1"/>
</dbReference>
<evidence type="ECO:0000256" key="8">
    <source>
        <dbReference type="ARBA" id="ARBA00032024"/>
    </source>
</evidence>
<evidence type="ECO:0000259" key="11">
    <source>
        <dbReference type="Pfam" id="PF02558"/>
    </source>
</evidence>
<evidence type="ECO:0000256" key="10">
    <source>
        <dbReference type="RuleBase" id="RU362068"/>
    </source>
</evidence>
<feature type="domain" description="Ketopantoate reductase C-terminal" evidence="12">
    <location>
        <begin position="183"/>
        <end position="328"/>
    </location>
</feature>
<dbReference type="GO" id="GO:0008677">
    <property type="term" value="F:2-dehydropantoate 2-reductase activity"/>
    <property type="evidence" value="ECO:0007669"/>
    <property type="project" value="UniProtKB-EC"/>
</dbReference>
<comment type="pathway">
    <text evidence="1 10">Cofactor biosynthesis; (R)-pantothenate biosynthesis; (R)-pantoate from 3-methyl-2-oxobutanoate: step 2/2.</text>
</comment>
<comment type="similarity">
    <text evidence="2 10">Belongs to the ketopantoate reductase family.</text>
</comment>
<sequence length="336" mass="36498">MRICILGGGGLGSVVGGYLAQAGVDVTLIARPSHAEAIGRNGLRIHGQRRGEHLVKEHLTAVTHPDQAMGEFDYFILAVKSKDTAQALNDAIRLKDRCATVVSLQNNIVKEKLLAEWAGEAKVLGVSIIEGGTLEEPGVVLNHITATTTFYAGELDGTVSARAEKIVEAMNKAGLPSKAVTCIKQVLWEKLCQICNASAFSVSALAANHDLTFNEGAVLRAGAEHYVTIAQEILSVYIRMGYTPQNFYAPLSRLKDIYEAKDFDEACNSLITMAQQLQQKGIRSRTSMHDDVLNKRKTEAEWILKPIIAKANEFGVQVPTLVAIDRILSVLDAYAK</sequence>
<keyword evidence="14" id="KW-1185">Reference proteome</keyword>
<evidence type="ECO:0000256" key="6">
    <source>
        <dbReference type="ARBA" id="ARBA00022857"/>
    </source>
</evidence>
<dbReference type="EC" id="1.1.1.169" evidence="3 10"/>
<proteinExistence type="inferred from homology"/>
<dbReference type="HOGENOM" id="CLU_031468_0_0_4"/>
<evidence type="ECO:0000256" key="7">
    <source>
        <dbReference type="ARBA" id="ARBA00023002"/>
    </source>
</evidence>
<keyword evidence="7 10" id="KW-0560">Oxidoreductase</keyword>
<comment type="function">
    <text evidence="10">Catalyzes the NADPH-dependent reduction of ketopantoate into pantoic acid.</text>
</comment>
<evidence type="ECO:0000259" key="12">
    <source>
        <dbReference type="Pfam" id="PF08546"/>
    </source>
</evidence>
<evidence type="ECO:0000256" key="2">
    <source>
        <dbReference type="ARBA" id="ARBA00007870"/>
    </source>
</evidence>
<dbReference type="EMBL" id="CP010554">
    <property type="protein sequence ID" value="AJP47800.1"/>
    <property type="molecule type" value="Genomic_DNA"/>
</dbReference>
<keyword evidence="5 10" id="KW-0566">Pantothenate biosynthesis</keyword>
<evidence type="ECO:0000256" key="4">
    <source>
        <dbReference type="ARBA" id="ARBA00019465"/>
    </source>
</evidence>
<dbReference type="STRING" id="1565605.PG1C_03620"/>
<dbReference type="SUPFAM" id="SSF51735">
    <property type="entry name" value="NAD(P)-binding Rossmann-fold domains"/>
    <property type="match status" value="1"/>
</dbReference>
<dbReference type="Gene3D" id="3.40.50.720">
    <property type="entry name" value="NAD(P)-binding Rossmann-like Domain"/>
    <property type="match status" value="1"/>
</dbReference>
<dbReference type="GO" id="GO:0015940">
    <property type="term" value="P:pantothenate biosynthetic process"/>
    <property type="evidence" value="ECO:0007669"/>
    <property type="project" value="UniProtKB-UniPathway"/>
</dbReference>
<dbReference type="NCBIfam" id="TIGR00745">
    <property type="entry name" value="apbA_panE"/>
    <property type="match status" value="1"/>
</dbReference>
<name>A0A0C5J780_9PROT</name>
<dbReference type="InterPro" id="IPR013752">
    <property type="entry name" value="KPA_reductase"/>
</dbReference>
<organism evidence="13 14">
    <name type="scientific">Rugosibacter aromaticivorans</name>
    <dbReference type="NCBI Taxonomy" id="1565605"/>
    <lineage>
        <taxon>Bacteria</taxon>
        <taxon>Pseudomonadati</taxon>
        <taxon>Pseudomonadota</taxon>
        <taxon>Betaproteobacteria</taxon>
        <taxon>Nitrosomonadales</taxon>
        <taxon>Sterolibacteriaceae</taxon>
        <taxon>Rugosibacter</taxon>
    </lineage>
</organism>
<dbReference type="InterPro" id="IPR003710">
    <property type="entry name" value="ApbA"/>
</dbReference>
<dbReference type="PANTHER" id="PTHR21708">
    <property type="entry name" value="PROBABLE 2-DEHYDROPANTOATE 2-REDUCTASE"/>
    <property type="match status" value="1"/>
</dbReference>
<dbReference type="Proteomes" id="UP000061603">
    <property type="component" value="Chromosome"/>
</dbReference>
<dbReference type="Gene3D" id="1.10.1040.10">
    <property type="entry name" value="N-(1-d-carboxylethyl)-l-norvaline Dehydrogenase, domain 2"/>
    <property type="match status" value="1"/>
</dbReference>
<dbReference type="InterPro" id="IPR008927">
    <property type="entry name" value="6-PGluconate_DH-like_C_sf"/>
</dbReference>
<evidence type="ECO:0000256" key="9">
    <source>
        <dbReference type="ARBA" id="ARBA00048793"/>
    </source>
</evidence>
<accession>A0A0C5J780</accession>
<feature type="domain" description="Ketopantoate reductase N-terminal" evidence="11">
    <location>
        <begin position="3"/>
        <end position="156"/>
    </location>
</feature>
<dbReference type="InterPro" id="IPR051402">
    <property type="entry name" value="KPR-Related"/>
</dbReference>
<dbReference type="InterPro" id="IPR013332">
    <property type="entry name" value="KPR_N"/>
</dbReference>
<evidence type="ECO:0000256" key="5">
    <source>
        <dbReference type="ARBA" id="ARBA00022655"/>
    </source>
</evidence>
<evidence type="ECO:0000313" key="13">
    <source>
        <dbReference type="EMBL" id="AJP47800.1"/>
    </source>
</evidence>
<evidence type="ECO:0000313" key="14">
    <source>
        <dbReference type="Proteomes" id="UP000061603"/>
    </source>
</evidence>
<dbReference type="GO" id="GO:0005737">
    <property type="term" value="C:cytoplasm"/>
    <property type="evidence" value="ECO:0007669"/>
    <property type="project" value="TreeGrafter"/>
</dbReference>
<evidence type="ECO:0000256" key="3">
    <source>
        <dbReference type="ARBA" id="ARBA00013014"/>
    </source>
</evidence>
<dbReference type="KEGG" id="rbu:PG1C_03620"/>
<evidence type="ECO:0000256" key="1">
    <source>
        <dbReference type="ARBA" id="ARBA00004994"/>
    </source>
</evidence>
<dbReference type="UniPathway" id="UPA00028">
    <property type="reaction ID" value="UER00004"/>
</dbReference>
<protein>
    <recommendedName>
        <fullName evidence="4 10">2-dehydropantoate 2-reductase</fullName>
        <ecNumber evidence="3 10">1.1.1.169</ecNumber>
    </recommendedName>
    <alternativeName>
        <fullName evidence="8 10">Ketopantoate reductase</fullName>
    </alternativeName>
</protein>
<dbReference type="Pfam" id="PF02558">
    <property type="entry name" value="ApbA"/>
    <property type="match status" value="1"/>
</dbReference>
<dbReference type="AlphaFoldDB" id="A0A0C5J780"/>
<dbReference type="InterPro" id="IPR013328">
    <property type="entry name" value="6PGD_dom2"/>
</dbReference>
<reference evidence="13 14" key="1">
    <citation type="journal article" date="2015" name="Genome Announc.">
        <title>Complete Genome Sequence of a Novel Bacterium within the Family Rhodocyclaceae That Degrades Polycyclic Aromatic Hydrocarbons.</title>
        <authorList>
            <person name="Singleton D.R."/>
            <person name="Dickey A.N."/>
            <person name="Scholl E.H."/>
            <person name="Wright F.A."/>
            <person name="Aitken M.D."/>
        </authorList>
    </citation>
    <scope>NUCLEOTIDE SEQUENCE [LARGE SCALE GENOMIC DNA]</scope>
    <source>
        <strain evidence="14">PG1-Ca6</strain>
    </source>
</reference>
<comment type="catalytic activity">
    <reaction evidence="9 10">
        <text>(R)-pantoate + NADP(+) = 2-dehydropantoate + NADPH + H(+)</text>
        <dbReference type="Rhea" id="RHEA:16233"/>
        <dbReference type="ChEBI" id="CHEBI:11561"/>
        <dbReference type="ChEBI" id="CHEBI:15378"/>
        <dbReference type="ChEBI" id="CHEBI:15980"/>
        <dbReference type="ChEBI" id="CHEBI:57783"/>
        <dbReference type="ChEBI" id="CHEBI:58349"/>
        <dbReference type="EC" id="1.1.1.169"/>
    </reaction>
</comment>
<gene>
    <name evidence="13" type="ORF">PG1C_03620</name>
</gene>
<dbReference type="InterPro" id="IPR036291">
    <property type="entry name" value="NAD(P)-bd_dom_sf"/>
</dbReference>